<dbReference type="InterPro" id="IPR008309">
    <property type="entry name" value="YdbL"/>
</dbReference>
<evidence type="ECO:0000313" key="2">
    <source>
        <dbReference type="EMBL" id="MBB4286665.1"/>
    </source>
</evidence>
<dbReference type="AlphaFoldDB" id="A0A7W6WL17"/>
<accession>A0A7W6WL17</accession>
<evidence type="ECO:0000313" key="3">
    <source>
        <dbReference type="Proteomes" id="UP000555728"/>
    </source>
</evidence>
<evidence type="ECO:0000256" key="1">
    <source>
        <dbReference type="SAM" id="MobiDB-lite"/>
    </source>
</evidence>
<reference evidence="2 3" key="1">
    <citation type="submission" date="2020-08" db="EMBL/GenBank/DDBJ databases">
        <title>Genome sequencing of Purple Non-Sulfur Bacteria from various extreme environments.</title>
        <authorList>
            <person name="Mayer M."/>
        </authorList>
    </citation>
    <scope>NUCLEOTIDE SEQUENCE [LARGE SCALE GENOMIC DNA]</scope>
    <source>
        <strain evidence="2 3">JA135</strain>
    </source>
</reference>
<dbReference type="InterPro" id="IPR006311">
    <property type="entry name" value="TAT_signal"/>
</dbReference>
<comment type="caution">
    <text evidence="2">The sequence shown here is derived from an EMBL/GenBank/DDBJ whole genome shotgun (WGS) entry which is preliminary data.</text>
</comment>
<dbReference type="Pfam" id="PF07027">
    <property type="entry name" value="DUF1318"/>
    <property type="match status" value="1"/>
</dbReference>
<proteinExistence type="predicted"/>
<sequence>MTGQARGADGSAPPSAGRRRRTAVRRAGAAVLALATLVALGTPPAAAQSLDQLRASGAVCERPDGLLRALSGDAAVRQQVDTINRERLAAYERLARETNTTIEQVRVVSGEKLQAKYGGCP</sequence>
<keyword evidence="3" id="KW-1185">Reference proteome</keyword>
<dbReference type="PROSITE" id="PS51318">
    <property type="entry name" value="TAT"/>
    <property type="match status" value="1"/>
</dbReference>
<name>A0A7W6WL17_9PROT</name>
<dbReference type="EMBL" id="JACIGI010000019">
    <property type="protein sequence ID" value="MBB4286665.1"/>
    <property type="molecule type" value="Genomic_DNA"/>
</dbReference>
<feature type="region of interest" description="Disordered" evidence="1">
    <location>
        <begin position="1"/>
        <end position="23"/>
    </location>
</feature>
<dbReference type="RefSeq" id="WP_184435721.1">
    <property type="nucleotide sequence ID" value="NZ_JACIGI010000019.1"/>
</dbReference>
<organism evidence="2 3">
    <name type="scientific">Roseospira goensis</name>
    <dbReference type="NCBI Taxonomy" id="391922"/>
    <lineage>
        <taxon>Bacteria</taxon>
        <taxon>Pseudomonadati</taxon>
        <taxon>Pseudomonadota</taxon>
        <taxon>Alphaproteobacteria</taxon>
        <taxon>Rhodospirillales</taxon>
        <taxon>Rhodospirillaceae</taxon>
        <taxon>Roseospira</taxon>
    </lineage>
</organism>
<gene>
    <name evidence="2" type="ORF">GGD88_002400</name>
</gene>
<protein>
    <submittedName>
        <fullName evidence="2">Uncharacterized protein YdbL (DUF1318 family)</fullName>
    </submittedName>
</protein>
<dbReference type="Proteomes" id="UP000555728">
    <property type="component" value="Unassembled WGS sequence"/>
</dbReference>